<proteinExistence type="predicted"/>
<dbReference type="CDD" id="cd03801">
    <property type="entry name" value="GT4_PimA-like"/>
    <property type="match status" value="1"/>
</dbReference>
<dbReference type="Pfam" id="PF20706">
    <property type="entry name" value="GT4-conflict"/>
    <property type="match status" value="1"/>
</dbReference>
<dbReference type="EMBL" id="CABFWE030000011">
    <property type="protein sequence ID" value="CAD7047940.1"/>
    <property type="molecule type" value="Genomic_DNA"/>
</dbReference>
<dbReference type="Gene3D" id="3.40.50.2000">
    <property type="entry name" value="Glycogen Phosphorylase B"/>
    <property type="match status" value="2"/>
</dbReference>
<dbReference type="SUPFAM" id="SSF53756">
    <property type="entry name" value="UDP-Glycosyltransferase/glycogen phosphorylase"/>
    <property type="match status" value="1"/>
</dbReference>
<gene>
    <name evidence="2" type="ORF">RHAB21_03847</name>
</gene>
<evidence type="ECO:0000256" key="1">
    <source>
        <dbReference type="SAM" id="MobiDB-lite"/>
    </source>
</evidence>
<reference evidence="2 3" key="1">
    <citation type="submission" date="2020-11" db="EMBL/GenBank/DDBJ databases">
        <authorList>
            <person name="Lassalle F."/>
        </authorList>
    </citation>
    <scope>NUCLEOTIDE SEQUENCE [LARGE SCALE GENOMIC DNA]</scope>
    <source>
        <strain evidence="2 3">AB21</strain>
    </source>
</reference>
<name>A0ABM8PTM3_9HYPH</name>
<evidence type="ECO:0000313" key="3">
    <source>
        <dbReference type="Proteomes" id="UP000601041"/>
    </source>
</evidence>
<dbReference type="PANTHER" id="PTHR12526">
    <property type="entry name" value="GLYCOSYLTRANSFERASE"/>
    <property type="match status" value="1"/>
</dbReference>
<sequence length="1640" mass="179896">MVNIGERTDFLCNREWIPITSNHEADTSASREDAENESDPVALLDIADTPCLVLLSEPGMGKSWELNALAQSLRDQGRQVDLISVRGQSFPDTLDTLLLSDHARGWIDEDREWHILIDGIDELGGGLDPKRVLEDFLDRLFALNKKLGSLKVAFTSRTAAWTDLLDQMVEDRWSPHAFKRLSLLPLTHIQIQAAVEHSDLSAENKSILKAHLSDKKMRAVAGRPILLAILLEQYRTGTSSPSRQIDLINSAIVASLESIERSSVQIKVAMAARLAAACTFSDTRRLTTTVGSSEIDALSVSRIAGGVEATADGPIIATPKLFSLCLQSPLFVEVAPNVFEWSHRIFSDFLAARYLADRHLSVEEILSLLIVPEVGGPGGVALHLSEVAGWTAVMVPGVFNALLDRQPDVLIQSQALALEPTDRARVIGALLDRFAEEDLVDRYNEIIPLLGRLDHDDLEEQLLPRILSDNTPLFERRAAIDLAAESGRKSFIPAILKVAAAPRVDGVLRTISARAIRTIAGPEAGGLLAPVLFSDLTSDTDDRLRGTILQIAWPGALSFSQLLSSLTTPKRDNLIGPYQLFLSRFKAPELTVAQALETVEWLQLRLDVDGDKGSYLETVVTRLFWAASNEVEAPEVADAVAALVVDADRSLAGFISQRDEKVGHWPKKSAARAAVAEKILQRSQDPLRSVILMLQTLPDLIVTDDLGEYLKKLTLVRDDALRAALSRIVVELAVQLPIDTLNDVWNIASEIPILQDTLTQHYSVELGSPASDFMRSRFERERDAAQLSASAEVAAATWRDGIESLLLRIEEGDAQLWWHLNLQLFYERTGSYHQQFEFISDITKTPGWSALDASLHQRIIRAALAYLLKAPLADTSWLGTSTSHRPANAGVRALRLLMEHDPETYAQLSDQTWSIWAAATVGFTGNDSYEDHAQRHLVKDAYLKSPEAVVRAVMQIATGSASRGITTRLLDLLEWPLDTRIAGVLREIDQSPGLKREGNSPSILSYLARNGDPQARADVITALENGQNSELLERPDAETIAEATVELLFREPQEIWLKLLELREKDAVLARTVWTKFAEQVAYDRSPKFDELSEYALAQAYIDLVALLPERAPYETGARILRAPDFVDQLRSGLLSNLVSRGTNVSLEQLHRIKQATRDGQEAFRWSIEQARRNVRANHVRLEDPADILARISSMGLAPVTKEPPPPPEHAGSDHLADISLDTDVPTPKVSKPGPLPEAERKTVLAVATEWLSHHGGISTLNRELCKALAALGHTVICLVPNAPESDVNDARSVKVTLVGCPESVGIAGMDRTLLCQASDIGGSPELVLGHDHITGRFARALAKRFQAKYVHFLHTIPQENEGLKRPRSDRPLNVLRGETKLQDQLDLASASDLVVAVGPRIEARFIAEAVDPPRVCVLVPGLNPDLLALNPDPTSLRVNMCVMSARMEDAVAKGGLLACDVIKIVGHGRSWTAPGPPVLIMRGFSEDANTEFSQIGDYSDYAQFVQLRSFTADPLKLAKGYLKAALILMPSVAEGFGLTGLEAIAAGVPVIISDASGLAEYLRAAAQYDGLPSELVESCIAPVHLSHSDTRSAWAQKVDLALFDRESAFKRAAELRRALTPRLTWEQAARKLSGEFSTL</sequence>
<organism evidence="2 3">
    <name type="scientific">Pseudorhizobium halotolerans</name>
    <dbReference type="NCBI Taxonomy" id="1233081"/>
    <lineage>
        <taxon>Bacteria</taxon>
        <taxon>Pseudomonadati</taxon>
        <taxon>Pseudomonadota</taxon>
        <taxon>Alphaproteobacteria</taxon>
        <taxon>Hyphomicrobiales</taxon>
        <taxon>Rhizobiaceae</taxon>
        <taxon>Rhizobium/Agrobacterium group</taxon>
        <taxon>Pseudorhizobium</taxon>
    </lineage>
</organism>
<protein>
    <submittedName>
        <fullName evidence="2">B12-binding domain-containing radical SAM protein</fullName>
    </submittedName>
</protein>
<dbReference type="Proteomes" id="UP000601041">
    <property type="component" value="Unassembled WGS sequence"/>
</dbReference>
<feature type="region of interest" description="Disordered" evidence="1">
    <location>
        <begin position="1198"/>
        <end position="1237"/>
    </location>
</feature>
<keyword evidence="3" id="KW-1185">Reference proteome</keyword>
<accession>A0ABM8PTM3</accession>
<evidence type="ECO:0000313" key="2">
    <source>
        <dbReference type="EMBL" id="CAD7047940.1"/>
    </source>
</evidence>
<comment type="caution">
    <text evidence="2">The sequence shown here is derived from an EMBL/GenBank/DDBJ whole genome shotgun (WGS) entry which is preliminary data.</text>
</comment>